<sequence>MSLYFGEDLCVILNHICQPFLVSSALNFSFVTSV</sequence>
<accession>A0A2P2MX82</accession>
<proteinExistence type="predicted"/>
<name>A0A2P2MX82_RHIMU</name>
<dbReference type="EMBL" id="GGEC01054334">
    <property type="protein sequence ID" value="MBX34818.1"/>
    <property type="molecule type" value="Transcribed_RNA"/>
</dbReference>
<protein>
    <submittedName>
        <fullName evidence="1">Uncharacterized protein</fullName>
    </submittedName>
</protein>
<reference evidence="1" key="1">
    <citation type="submission" date="2018-02" db="EMBL/GenBank/DDBJ databases">
        <title>Rhizophora mucronata_Transcriptome.</title>
        <authorList>
            <person name="Meera S.P."/>
            <person name="Sreeshan A."/>
            <person name="Augustine A."/>
        </authorList>
    </citation>
    <scope>NUCLEOTIDE SEQUENCE</scope>
    <source>
        <tissue evidence="1">Leaf</tissue>
    </source>
</reference>
<dbReference type="AlphaFoldDB" id="A0A2P2MX82"/>
<evidence type="ECO:0000313" key="1">
    <source>
        <dbReference type="EMBL" id="MBX34818.1"/>
    </source>
</evidence>
<organism evidence="1">
    <name type="scientific">Rhizophora mucronata</name>
    <name type="common">Asiatic mangrove</name>
    <dbReference type="NCBI Taxonomy" id="61149"/>
    <lineage>
        <taxon>Eukaryota</taxon>
        <taxon>Viridiplantae</taxon>
        <taxon>Streptophyta</taxon>
        <taxon>Embryophyta</taxon>
        <taxon>Tracheophyta</taxon>
        <taxon>Spermatophyta</taxon>
        <taxon>Magnoliopsida</taxon>
        <taxon>eudicotyledons</taxon>
        <taxon>Gunneridae</taxon>
        <taxon>Pentapetalae</taxon>
        <taxon>rosids</taxon>
        <taxon>fabids</taxon>
        <taxon>Malpighiales</taxon>
        <taxon>Rhizophoraceae</taxon>
        <taxon>Rhizophora</taxon>
    </lineage>
</organism>